<dbReference type="Proteomes" id="UP001230807">
    <property type="component" value="Unassembled WGS sequence"/>
</dbReference>
<dbReference type="EMBL" id="JASWER010000016">
    <property type="protein sequence ID" value="MDL5378077.1"/>
    <property type="molecule type" value="Genomic_DNA"/>
</dbReference>
<keyword evidence="2" id="KW-1185">Reference proteome</keyword>
<proteinExistence type="predicted"/>
<evidence type="ECO:0000313" key="2">
    <source>
        <dbReference type="Proteomes" id="UP001230807"/>
    </source>
</evidence>
<protein>
    <recommendedName>
        <fullName evidence="3">DUF4145 domain-containing protein</fullName>
    </recommendedName>
</protein>
<comment type="caution">
    <text evidence="1">The sequence shown here is derived from an EMBL/GenBank/DDBJ whole genome shotgun (WGS) entry which is preliminary data.</text>
</comment>
<accession>A0ABT7MSB9</accession>
<evidence type="ECO:0000313" key="1">
    <source>
        <dbReference type="EMBL" id="MDL5378077.1"/>
    </source>
</evidence>
<name>A0ABT7MSB9_9BACL</name>
<gene>
    <name evidence="1" type="ORF">QR695_13800</name>
</gene>
<evidence type="ECO:0008006" key="3">
    <source>
        <dbReference type="Google" id="ProtNLM"/>
    </source>
</evidence>
<organism evidence="1 2">
    <name type="scientific">Exiguobacterium mexicanum</name>
    <dbReference type="NCBI Taxonomy" id="340146"/>
    <lineage>
        <taxon>Bacteria</taxon>
        <taxon>Bacillati</taxon>
        <taxon>Bacillota</taxon>
        <taxon>Bacilli</taxon>
        <taxon>Bacillales</taxon>
        <taxon>Bacillales Family XII. Incertae Sedis</taxon>
        <taxon>Exiguobacterium</taxon>
    </lineage>
</organism>
<sequence length="202" mass="22894">MKHALPDTRWLYEQLLNHGQQTAVDDFAAKCPMHGQAEFVAQLWETDAEIGGIGGYQLPKNPIQNPFPGGMERTLYRPLQYAASELERDVAHGARYIVQYAGMHLEAVTRQYLMRSQKLGSLRHSQSTLGKAVHQIAKLRTIDEKTIQSLLVFVRLYNMSKHEVNQDESRDRLFSAEDALIAYLSARILGFRLLTEIGLVPS</sequence>
<reference evidence="1 2" key="1">
    <citation type="submission" date="2023-06" db="EMBL/GenBank/DDBJ databases">
        <title>Influencing factors and mechanism of Cr(VI) reduction by facultative anaerobic Exiguobacterium sp. PY14.</title>
        <authorList>
            <person name="Zou L."/>
        </authorList>
    </citation>
    <scope>NUCLEOTIDE SEQUENCE [LARGE SCALE GENOMIC DNA]</scope>
    <source>
        <strain evidence="1 2">PY14</strain>
    </source>
</reference>
<dbReference type="RefSeq" id="WP_114167312.1">
    <property type="nucleotide sequence ID" value="NZ_CP040675.1"/>
</dbReference>